<proteinExistence type="predicted"/>
<keyword evidence="2" id="KW-1185">Reference proteome</keyword>
<organism evidence="1 2">
    <name type="scientific">Paenibacillus ginsengarvi</name>
    <dbReference type="NCBI Taxonomy" id="400777"/>
    <lineage>
        <taxon>Bacteria</taxon>
        <taxon>Bacillati</taxon>
        <taxon>Bacillota</taxon>
        <taxon>Bacilli</taxon>
        <taxon>Bacillales</taxon>
        <taxon>Paenibacillaceae</taxon>
        <taxon>Paenibacillus</taxon>
    </lineage>
</organism>
<evidence type="ECO:0000313" key="2">
    <source>
        <dbReference type="Proteomes" id="UP000282311"/>
    </source>
</evidence>
<accession>A0A3B0AI87</accession>
<sequence>MNDVSNFEAVRVKRNEIKLVGIPFVGGRPYADKGVSLFNVAKHSLLTAAEHFPGWINRDIVYAVLPSGEKQLPDTFSVIVAIEIENDEMVPEWFTKINIPPSEYGLVSDIPIADERQGYQAMDRFFETSMRVPEMVYGHFEVNDANKPGFFELYTATRPLS</sequence>
<dbReference type="RefSeq" id="WP_120752087.1">
    <property type="nucleotide sequence ID" value="NZ_RBAH01000061.1"/>
</dbReference>
<reference evidence="1 2" key="1">
    <citation type="journal article" date="2007" name="Int. J. Syst. Evol. Microbiol.">
        <title>Paenibacillus ginsengarvi sp. nov., isolated from soil from ginseng cultivation.</title>
        <authorList>
            <person name="Yoon M.H."/>
            <person name="Ten L.N."/>
            <person name="Im W.T."/>
        </authorList>
    </citation>
    <scope>NUCLEOTIDE SEQUENCE [LARGE SCALE GENOMIC DNA]</scope>
    <source>
        <strain evidence="1 2">KCTC 13059</strain>
    </source>
</reference>
<dbReference type="EMBL" id="RBAH01000061">
    <property type="protein sequence ID" value="RKN60031.1"/>
    <property type="molecule type" value="Genomic_DNA"/>
</dbReference>
<dbReference type="OrthoDB" id="2590511at2"/>
<dbReference type="AlphaFoldDB" id="A0A3B0AI87"/>
<dbReference type="Proteomes" id="UP000282311">
    <property type="component" value="Unassembled WGS sequence"/>
</dbReference>
<name>A0A3B0AI87_9BACL</name>
<comment type="caution">
    <text evidence="1">The sequence shown here is derived from an EMBL/GenBank/DDBJ whole genome shotgun (WGS) entry which is preliminary data.</text>
</comment>
<protein>
    <submittedName>
        <fullName evidence="1">Uncharacterized protein</fullName>
    </submittedName>
</protein>
<evidence type="ECO:0000313" key="1">
    <source>
        <dbReference type="EMBL" id="RKN60031.1"/>
    </source>
</evidence>
<gene>
    <name evidence="1" type="ORF">D7M11_35985</name>
</gene>